<dbReference type="Proteomes" id="UP000009172">
    <property type="component" value="Unassembled WGS sequence"/>
</dbReference>
<gene>
    <name evidence="2" type="ORF">TESG_03219</name>
</gene>
<feature type="compositionally biased region" description="Polar residues" evidence="1">
    <location>
        <begin position="115"/>
        <end position="128"/>
    </location>
</feature>
<dbReference type="EMBL" id="GG698490">
    <property type="protein sequence ID" value="EGD95752.1"/>
    <property type="molecule type" value="Genomic_DNA"/>
</dbReference>
<sequence length="197" mass="21452">MDGEHGVQNGKNTDTDRPADHGQLACCTTSAWLASRDPRQLYVEKKGRSGREDEPWISSAQRLGENERGHIINNKSCHVVDIDLLSSVENKILSTPSAMGGGRSTKREGGKETKFSTGKSGRINSSGSGVDGIEGSGSPLPLPQRAAIASRGWRRRGGGEEDEPLDQLMEQKLLLPSAHGQSSRPAMLLVMYWRRIF</sequence>
<feature type="compositionally biased region" description="Basic and acidic residues" evidence="1">
    <location>
        <begin position="105"/>
        <end position="114"/>
    </location>
</feature>
<keyword evidence="3" id="KW-1185">Reference proteome</keyword>
<organism evidence="2 3">
    <name type="scientific">Trichophyton tonsurans (strain CBS 112818)</name>
    <name type="common">Scalp ringworm fungus</name>
    <dbReference type="NCBI Taxonomy" id="647933"/>
    <lineage>
        <taxon>Eukaryota</taxon>
        <taxon>Fungi</taxon>
        <taxon>Dikarya</taxon>
        <taxon>Ascomycota</taxon>
        <taxon>Pezizomycotina</taxon>
        <taxon>Eurotiomycetes</taxon>
        <taxon>Eurotiomycetidae</taxon>
        <taxon>Onygenales</taxon>
        <taxon>Arthrodermataceae</taxon>
        <taxon>Trichophyton</taxon>
    </lineage>
</organism>
<feature type="region of interest" description="Disordered" evidence="1">
    <location>
        <begin position="95"/>
        <end position="143"/>
    </location>
</feature>
<proteinExistence type="predicted"/>
<accession>F2RWQ3</accession>
<dbReference type="OrthoDB" id="10623428at2759"/>
<name>F2RWQ3_TRIT1</name>
<dbReference type="HOGENOM" id="CLU_141115_0_0_1"/>
<evidence type="ECO:0000313" key="3">
    <source>
        <dbReference type="Proteomes" id="UP000009172"/>
    </source>
</evidence>
<feature type="region of interest" description="Disordered" evidence="1">
    <location>
        <begin position="1"/>
        <end position="22"/>
    </location>
</feature>
<evidence type="ECO:0000313" key="2">
    <source>
        <dbReference type="EMBL" id="EGD95752.1"/>
    </source>
</evidence>
<protein>
    <submittedName>
        <fullName evidence="2">Uncharacterized protein</fullName>
    </submittedName>
</protein>
<reference evidence="3" key="1">
    <citation type="journal article" date="2012" name="MBio">
        <title>Comparative genome analysis of Trichophyton rubrum and related dermatophytes reveals candidate genes involved in infection.</title>
        <authorList>
            <person name="Martinez D.A."/>
            <person name="Oliver B.G."/>
            <person name="Graeser Y."/>
            <person name="Goldberg J.M."/>
            <person name="Li W."/>
            <person name="Martinez-Rossi N.M."/>
            <person name="Monod M."/>
            <person name="Shelest E."/>
            <person name="Barton R.C."/>
            <person name="Birch E."/>
            <person name="Brakhage A.A."/>
            <person name="Chen Z."/>
            <person name="Gurr S.J."/>
            <person name="Heiman D."/>
            <person name="Heitman J."/>
            <person name="Kosti I."/>
            <person name="Rossi A."/>
            <person name="Saif S."/>
            <person name="Samalova M."/>
            <person name="Saunders C.W."/>
            <person name="Shea T."/>
            <person name="Summerbell R.C."/>
            <person name="Xu J."/>
            <person name="Young S."/>
            <person name="Zeng Q."/>
            <person name="Birren B.W."/>
            <person name="Cuomo C.A."/>
            <person name="White T.C."/>
        </authorList>
    </citation>
    <scope>NUCLEOTIDE SEQUENCE [LARGE SCALE GENOMIC DNA]</scope>
    <source>
        <strain evidence="3">CBS 112818</strain>
    </source>
</reference>
<dbReference type="AlphaFoldDB" id="F2RWQ3"/>
<evidence type="ECO:0000256" key="1">
    <source>
        <dbReference type="SAM" id="MobiDB-lite"/>
    </source>
</evidence>